<dbReference type="AlphaFoldDB" id="A0A2V5H5W1"/>
<evidence type="ECO:0000256" key="1">
    <source>
        <dbReference type="SAM" id="MobiDB-lite"/>
    </source>
</evidence>
<evidence type="ECO:0000313" key="3">
    <source>
        <dbReference type="Proteomes" id="UP000249829"/>
    </source>
</evidence>
<sequence length="224" mass="24146">MPTTPIPRQLTNLTKKPPSLNPGLPSPSITGLPARKLPQQSTQVSSPKKTRLFSNFPARGKNNSPSKAIQHGSLNPPKGQNGNPTPKAREDANSKVPIPLLVPLQALLRDAATLAMILDDMSSPQLILVVVDGPEALHARAQMEGTQRWTVDPAYRDRGSAMIVDRGCSRTHWTAGERLFDAEVYEMIERAVEYATTGGTGGDGSGGGRGFEIQPVRMRGFKFG</sequence>
<feature type="compositionally biased region" description="Low complexity" evidence="1">
    <location>
        <begin position="17"/>
        <end position="28"/>
    </location>
</feature>
<dbReference type="Proteomes" id="UP000249829">
    <property type="component" value="Unassembled WGS sequence"/>
</dbReference>
<gene>
    <name evidence="2" type="ORF">BO99DRAFT_434989</name>
</gene>
<name>A0A2V5H5W1_ASPV1</name>
<feature type="region of interest" description="Disordered" evidence="1">
    <location>
        <begin position="1"/>
        <end position="94"/>
    </location>
</feature>
<protein>
    <submittedName>
        <fullName evidence="2">Uncharacterized protein</fullName>
    </submittedName>
</protein>
<proteinExistence type="predicted"/>
<keyword evidence="3" id="KW-1185">Reference proteome</keyword>
<reference evidence="2 3" key="1">
    <citation type="submission" date="2018-02" db="EMBL/GenBank/DDBJ databases">
        <title>The genomes of Aspergillus section Nigri reveals drivers in fungal speciation.</title>
        <authorList>
            <consortium name="DOE Joint Genome Institute"/>
            <person name="Vesth T.C."/>
            <person name="Nybo J."/>
            <person name="Theobald S."/>
            <person name="Brandl J."/>
            <person name="Frisvad J.C."/>
            <person name="Nielsen K.F."/>
            <person name="Lyhne E.K."/>
            <person name="Kogle M.E."/>
            <person name="Kuo A."/>
            <person name="Riley R."/>
            <person name="Clum A."/>
            <person name="Nolan M."/>
            <person name="Lipzen A."/>
            <person name="Salamov A."/>
            <person name="Henrissat B."/>
            <person name="Wiebenga A."/>
            <person name="De vries R.P."/>
            <person name="Grigoriev I.V."/>
            <person name="Mortensen U.H."/>
            <person name="Andersen M.R."/>
            <person name="Baker S.E."/>
        </authorList>
    </citation>
    <scope>NUCLEOTIDE SEQUENCE [LARGE SCALE GENOMIC DNA]</scope>
    <source>
        <strain evidence="2 3">CBS 115571</strain>
    </source>
</reference>
<feature type="compositionally biased region" description="Polar residues" evidence="1">
    <location>
        <begin position="38"/>
        <end position="47"/>
    </location>
</feature>
<dbReference type="EMBL" id="KZ825162">
    <property type="protein sequence ID" value="PYI16994.1"/>
    <property type="molecule type" value="Genomic_DNA"/>
</dbReference>
<evidence type="ECO:0000313" key="2">
    <source>
        <dbReference type="EMBL" id="PYI16994.1"/>
    </source>
</evidence>
<accession>A0A2V5H5W1</accession>
<organism evidence="2 3">
    <name type="scientific">Aspergillus violaceofuscus (strain CBS 115571)</name>
    <dbReference type="NCBI Taxonomy" id="1450538"/>
    <lineage>
        <taxon>Eukaryota</taxon>
        <taxon>Fungi</taxon>
        <taxon>Dikarya</taxon>
        <taxon>Ascomycota</taxon>
        <taxon>Pezizomycotina</taxon>
        <taxon>Eurotiomycetes</taxon>
        <taxon>Eurotiomycetidae</taxon>
        <taxon>Eurotiales</taxon>
        <taxon>Aspergillaceae</taxon>
        <taxon>Aspergillus</taxon>
    </lineage>
</organism>